<reference evidence="7 8" key="1">
    <citation type="submission" date="2022-10" db="EMBL/GenBank/DDBJ databases">
        <title>Luteolibacter arcticus strain CCTCC AB 2014275, whole genome shotgun sequencing project.</title>
        <authorList>
            <person name="Zhao G."/>
            <person name="Shen L."/>
        </authorList>
    </citation>
    <scope>NUCLEOTIDE SEQUENCE [LARGE SCALE GENOMIC DNA]</scope>
    <source>
        <strain evidence="7 8">CCTCC AB 2014275</strain>
    </source>
</reference>
<feature type="compositionally biased region" description="Polar residues" evidence="5">
    <location>
        <begin position="529"/>
        <end position="539"/>
    </location>
</feature>
<sequence length="997" mass="103819">MKSQANPLVAVVLSTGMLWPLTQAAVTPYSGSEANTAFLFHLDDTSGSVAANSASGAAASKLQALTVDGNPLSGTGAATNVTTLWGGVAFPGFGTAANLSGADDLGLPIDVTGPSAVPDGTFVASGGTNADTISLSSIMGTDSAFTIEALVNIPNLTTASRSIAQTDSSNGNDTRGFQFRISNGNVELNSIGLFSNNGTGATTFAIPTTGANAFVANEWFHIALVYTNASGAESSTIYWTRVNAATEQASVLGTTGNEGVDPAWVSPLVIGNEGRNTGSGVNMWEGLRGLIDEVRISKVARTPTQFIFTPNGDTDGDELLDSWELIHFRENESETVVQVLAKQGKTGNPDGDSADNFTEQNAGSDPNNAQSIPGDIDGDGLGDPWEITHFGVITAQDGNGDPDNDYAYNEDEETAGTDPSGTDGSTSFPDSEPDGLSDGWELFRFDDLDEIANGDPDHDLYTNAEEYTAGTDPTQQLSALDSDTDGLNDGWEALYFHLTGESRATTLAKQTGTGDPDGDHYSNEEEEAASTNPTTAQKPSDTDADGLLDSWEQFHFTNLDETGTGNTDGDSANHSAEQAAGSNPTLASSTPADIDGDGTLDTEEAFHPYTADSNTLHLWHLDEVDQAAADAGSGALSMAALNANGRLWAPSLAGFATGLDPSPGRGTLTGGALAAKPLVNGTSDNATLTYAGVDGAFTFEAIVRIDFDPAVAPATVNPMQILTGEADEAASRVWQFRLVPVGGAGNTAGTAPLLEFINLHAETAIQSLSVALPISSDPDAIAQGGWYHVAVAYNGTEATADNFKFYWTLLDSTRTQANEVFSGQMTSDLITATPDFTIGNEGRDFGSGVGSTDSFLGVVDEVRISDIARTPAQFLFAGGDDDSDNDDLPDSWETTYFDGLAEIATGDFEHDGTDNLTEYRLGLIPNGGSSRFAATRTSGGAIQWPSVTGVTFKIERSINLSGWSTLEAAFAGTAGTASYTDPEPPAGKAFYKITLNP</sequence>
<dbReference type="InterPro" id="IPR059100">
    <property type="entry name" value="TSP3_bac"/>
</dbReference>
<evidence type="ECO:0000313" key="7">
    <source>
        <dbReference type="EMBL" id="MCW1921619.1"/>
    </source>
</evidence>
<evidence type="ECO:0000256" key="4">
    <source>
        <dbReference type="ARBA" id="ARBA00022837"/>
    </source>
</evidence>
<dbReference type="RefSeq" id="WP_264485728.1">
    <property type="nucleotide sequence ID" value="NZ_JAPDDT010000001.1"/>
</dbReference>
<feature type="region of interest" description="Disordered" evidence="5">
    <location>
        <begin position="508"/>
        <end position="546"/>
    </location>
</feature>
<feature type="compositionally biased region" description="Acidic residues" evidence="5">
    <location>
        <begin position="400"/>
        <end position="415"/>
    </location>
</feature>
<comment type="caution">
    <text evidence="7">The sequence shown here is derived from an EMBL/GenBank/DDBJ whole genome shotgun (WGS) entry which is preliminary data.</text>
</comment>
<evidence type="ECO:0000313" key="8">
    <source>
        <dbReference type="Proteomes" id="UP001320876"/>
    </source>
</evidence>
<keyword evidence="4" id="KW-0106">Calcium</keyword>
<dbReference type="SUPFAM" id="SSF49899">
    <property type="entry name" value="Concanavalin A-like lectins/glucanases"/>
    <property type="match status" value="2"/>
</dbReference>
<name>A0ABT3GDI9_9BACT</name>
<keyword evidence="8" id="KW-1185">Reference proteome</keyword>
<feature type="region of interest" description="Disordered" evidence="5">
    <location>
        <begin position="343"/>
        <end position="440"/>
    </location>
</feature>
<feature type="region of interest" description="Disordered" evidence="5">
    <location>
        <begin position="558"/>
        <end position="603"/>
    </location>
</feature>
<dbReference type="Pfam" id="PF13385">
    <property type="entry name" value="Laminin_G_3"/>
    <property type="match status" value="2"/>
</dbReference>
<accession>A0ABT3GDI9</accession>
<evidence type="ECO:0000256" key="2">
    <source>
        <dbReference type="ARBA" id="ARBA00022525"/>
    </source>
</evidence>
<evidence type="ECO:0000256" key="5">
    <source>
        <dbReference type="SAM" id="MobiDB-lite"/>
    </source>
</evidence>
<evidence type="ECO:0000256" key="1">
    <source>
        <dbReference type="ARBA" id="ARBA00004613"/>
    </source>
</evidence>
<comment type="subcellular location">
    <subcellularLocation>
        <location evidence="1">Secreted</location>
    </subcellularLocation>
</comment>
<evidence type="ECO:0000256" key="6">
    <source>
        <dbReference type="SAM" id="SignalP"/>
    </source>
</evidence>
<evidence type="ECO:0000256" key="3">
    <source>
        <dbReference type="ARBA" id="ARBA00022729"/>
    </source>
</evidence>
<feature type="compositionally biased region" description="Polar residues" evidence="5">
    <location>
        <begin position="558"/>
        <end position="591"/>
    </location>
</feature>
<proteinExistence type="predicted"/>
<evidence type="ECO:0008006" key="9">
    <source>
        <dbReference type="Google" id="ProtNLM"/>
    </source>
</evidence>
<feature type="chain" id="PRO_5047530058" description="LamG-like jellyroll fold domain-containing protein" evidence="6">
    <location>
        <begin position="25"/>
        <end position="997"/>
    </location>
</feature>
<dbReference type="Proteomes" id="UP001320876">
    <property type="component" value="Unassembled WGS sequence"/>
</dbReference>
<dbReference type="Pfam" id="PF18884">
    <property type="entry name" value="TSP3_bac"/>
    <property type="match status" value="2"/>
</dbReference>
<gene>
    <name evidence="7" type="ORF">OKA05_03585</name>
</gene>
<dbReference type="Gene3D" id="2.60.120.200">
    <property type="match status" value="2"/>
</dbReference>
<feature type="compositionally biased region" description="Acidic residues" evidence="5">
    <location>
        <begin position="594"/>
        <end position="603"/>
    </location>
</feature>
<feature type="compositionally biased region" description="Polar residues" evidence="5">
    <location>
        <begin position="417"/>
        <end position="429"/>
    </location>
</feature>
<protein>
    <recommendedName>
        <fullName evidence="9">LamG-like jellyroll fold domain-containing protein</fullName>
    </recommendedName>
</protein>
<keyword evidence="3 6" id="KW-0732">Signal</keyword>
<dbReference type="InterPro" id="IPR013320">
    <property type="entry name" value="ConA-like_dom_sf"/>
</dbReference>
<organism evidence="7 8">
    <name type="scientific">Luteolibacter arcticus</name>
    <dbReference type="NCBI Taxonomy" id="1581411"/>
    <lineage>
        <taxon>Bacteria</taxon>
        <taxon>Pseudomonadati</taxon>
        <taxon>Verrucomicrobiota</taxon>
        <taxon>Verrucomicrobiia</taxon>
        <taxon>Verrucomicrobiales</taxon>
        <taxon>Verrucomicrobiaceae</taxon>
        <taxon>Luteolibacter</taxon>
    </lineage>
</organism>
<dbReference type="EMBL" id="JAPDDT010000001">
    <property type="protein sequence ID" value="MCW1921619.1"/>
    <property type="molecule type" value="Genomic_DNA"/>
</dbReference>
<keyword evidence="2" id="KW-0964">Secreted</keyword>
<feature type="compositionally biased region" description="Polar residues" evidence="5">
    <location>
        <begin position="355"/>
        <end position="371"/>
    </location>
</feature>
<feature type="signal peptide" evidence="6">
    <location>
        <begin position="1"/>
        <end position="24"/>
    </location>
</feature>